<dbReference type="EMBL" id="MG494382">
    <property type="protein sequence ID" value="AUF73406.1"/>
    <property type="molecule type" value="Genomic_DNA"/>
</dbReference>
<dbReference type="Pfam" id="PF07992">
    <property type="entry name" value="Pyr_redox_2"/>
    <property type="match status" value="1"/>
</dbReference>
<feature type="domain" description="Reductase C-terminal" evidence="6">
    <location>
        <begin position="320"/>
        <end position="385"/>
    </location>
</feature>
<sequence>MQENVVIVGGGQAAAQAVTNLRSDGFEGSITLVSDEAYHPYQRPPLSKKMLAGEVAADRLLLKPPRFYEQNGVDVRLNTRATAIDRENHMVVLADAPAIPFGKLLLATGSRPRPIPVSGADLPGIFYLRSLADVSALRPELSAGSKLVIVGGGYIGLEVAAIARSLGVEVHLVEAASRLLARVASPAISDFYLETHRARGVEIALDMAVHGFWGTGRVEGVQLGDERTVPADLVLVCIGAIPNSELAQEAGLTVEGGILVDDHARTSDPDIYAVGDCAAHRSPIYGSVIRLESVHNAIEQAKAASAGMTGKHRPYHTTPWFWSDQYEFKLQSAGLLIGAERSEVIGSLASGSFSVRHFIGDALRAVECVNDPATFMTSRAALNEALVCTGATAPTFTE</sequence>
<comment type="cofactor">
    <cofactor evidence="1">
        <name>FAD</name>
        <dbReference type="ChEBI" id="CHEBI:57692"/>
    </cofactor>
</comment>
<organism evidence="7">
    <name type="scientific">Rhizorhabdus dicambivorans</name>
    <dbReference type="NCBI Taxonomy" id="1850238"/>
    <lineage>
        <taxon>Bacteria</taxon>
        <taxon>Pseudomonadati</taxon>
        <taxon>Pseudomonadota</taxon>
        <taxon>Alphaproteobacteria</taxon>
        <taxon>Sphingomonadales</taxon>
        <taxon>Sphingomonadaceae</taxon>
        <taxon>Rhizorhabdus</taxon>
    </lineage>
</organism>
<dbReference type="KEGG" id="rdi:CMV14_13115"/>
<dbReference type="AlphaFoldDB" id="A0A2H4ZC38"/>
<dbReference type="InterPro" id="IPR036188">
    <property type="entry name" value="FAD/NAD-bd_sf"/>
</dbReference>
<protein>
    <submittedName>
        <fullName evidence="7">DsmC</fullName>
    </submittedName>
</protein>
<dbReference type="InterPro" id="IPR050446">
    <property type="entry name" value="FAD-oxidoreductase/Apoptosis"/>
</dbReference>
<evidence type="ECO:0000313" key="7">
    <source>
        <dbReference type="EMBL" id="AUF73406.1"/>
    </source>
</evidence>
<dbReference type="InterPro" id="IPR016156">
    <property type="entry name" value="FAD/NAD-linked_Rdtase_dimer_sf"/>
</dbReference>
<dbReference type="SUPFAM" id="SSF55424">
    <property type="entry name" value="FAD/NAD-linked reductases, dimerisation (C-terminal) domain"/>
    <property type="match status" value="1"/>
</dbReference>
<evidence type="ECO:0000259" key="5">
    <source>
        <dbReference type="Pfam" id="PF07992"/>
    </source>
</evidence>
<keyword evidence="4" id="KW-0560">Oxidoreductase</keyword>
<keyword evidence="2" id="KW-0285">Flavoprotein</keyword>
<gene>
    <name evidence="7" type="primary">dsmC</name>
</gene>
<dbReference type="PRINTS" id="PR00368">
    <property type="entry name" value="FADPNR"/>
</dbReference>
<accession>A0A2H4ZC38</accession>
<dbReference type="Gene3D" id="3.30.390.30">
    <property type="match status" value="1"/>
</dbReference>
<dbReference type="InterPro" id="IPR028202">
    <property type="entry name" value="Reductase_C"/>
</dbReference>
<evidence type="ECO:0000256" key="2">
    <source>
        <dbReference type="ARBA" id="ARBA00022630"/>
    </source>
</evidence>
<dbReference type="OrthoDB" id="9768666at2"/>
<keyword evidence="3" id="KW-0274">FAD</keyword>
<dbReference type="Pfam" id="PF14759">
    <property type="entry name" value="Reductase_C"/>
    <property type="match status" value="1"/>
</dbReference>
<dbReference type="GO" id="GO:0005737">
    <property type="term" value="C:cytoplasm"/>
    <property type="evidence" value="ECO:0007669"/>
    <property type="project" value="TreeGrafter"/>
</dbReference>
<reference evidence="7" key="1">
    <citation type="journal article" date="2018" name="Appl. Environ. Microbiol.">
        <title>The catabolism of 3,6-Dichlorosalicylate is Initiated by the Cytochrome P450 Monooxygenase System DsmABC in Rhizorhabdus dicambivorans Ndbn-20.</title>
        <authorList>
            <person name="Li N."/>
            <person name="Yao L."/>
            <person name="He Q."/>
            <person name="Qiu J."/>
            <person name="Cheng D."/>
            <person name="Ding D."/>
            <person name="Tao Q."/>
            <person name="He J."/>
            <person name="Jiang J."/>
        </authorList>
    </citation>
    <scope>NUCLEOTIDE SEQUENCE</scope>
    <source>
        <strain evidence="7">Ndbn-20</strain>
    </source>
</reference>
<evidence type="ECO:0000256" key="3">
    <source>
        <dbReference type="ARBA" id="ARBA00022827"/>
    </source>
</evidence>
<proteinExistence type="predicted"/>
<dbReference type="InterPro" id="IPR023753">
    <property type="entry name" value="FAD/NAD-binding_dom"/>
</dbReference>
<dbReference type="SUPFAM" id="SSF51905">
    <property type="entry name" value="FAD/NAD(P)-binding domain"/>
    <property type="match status" value="2"/>
</dbReference>
<name>A0A2H4ZC38_9SPHN</name>
<dbReference type="PANTHER" id="PTHR43557:SF2">
    <property type="entry name" value="RIESKE DOMAIN-CONTAINING PROTEIN-RELATED"/>
    <property type="match status" value="1"/>
</dbReference>
<dbReference type="PANTHER" id="PTHR43557">
    <property type="entry name" value="APOPTOSIS-INDUCING FACTOR 1"/>
    <property type="match status" value="1"/>
</dbReference>
<evidence type="ECO:0000259" key="6">
    <source>
        <dbReference type="Pfam" id="PF14759"/>
    </source>
</evidence>
<dbReference type="PRINTS" id="PR00411">
    <property type="entry name" value="PNDRDTASEI"/>
</dbReference>
<dbReference type="GO" id="GO:0016651">
    <property type="term" value="F:oxidoreductase activity, acting on NAD(P)H"/>
    <property type="evidence" value="ECO:0007669"/>
    <property type="project" value="TreeGrafter"/>
</dbReference>
<feature type="domain" description="FAD/NAD(P)-binding" evidence="5">
    <location>
        <begin position="4"/>
        <end position="301"/>
    </location>
</feature>
<evidence type="ECO:0000256" key="4">
    <source>
        <dbReference type="ARBA" id="ARBA00023002"/>
    </source>
</evidence>
<dbReference type="Gene3D" id="3.50.50.60">
    <property type="entry name" value="FAD/NAD(P)-binding domain"/>
    <property type="match status" value="2"/>
</dbReference>
<evidence type="ECO:0000256" key="1">
    <source>
        <dbReference type="ARBA" id="ARBA00001974"/>
    </source>
</evidence>